<dbReference type="InterPro" id="IPR012340">
    <property type="entry name" value="NA-bd_OB-fold"/>
</dbReference>
<keyword evidence="3" id="KW-1185">Reference proteome</keyword>
<name>A0ABQ7ALT7_BRACR</name>
<feature type="domain" description="Replication factor A C-terminal" evidence="1">
    <location>
        <begin position="446"/>
        <end position="551"/>
    </location>
</feature>
<comment type="caution">
    <text evidence="2">The sequence shown here is derived from an EMBL/GenBank/DDBJ whole genome shotgun (WGS) entry which is preliminary data.</text>
</comment>
<dbReference type="EMBL" id="QGKV02002055">
    <property type="protein sequence ID" value="KAF3498656.1"/>
    <property type="molecule type" value="Genomic_DNA"/>
</dbReference>
<dbReference type="PANTHER" id="PTHR47165:SF4">
    <property type="entry name" value="OS03G0429900 PROTEIN"/>
    <property type="match status" value="1"/>
</dbReference>
<dbReference type="Gene3D" id="2.40.50.140">
    <property type="entry name" value="Nucleic acid-binding proteins"/>
    <property type="match status" value="2"/>
</dbReference>
<organism evidence="2 3">
    <name type="scientific">Brassica cretica</name>
    <name type="common">Mustard</name>
    <dbReference type="NCBI Taxonomy" id="69181"/>
    <lineage>
        <taxon>Eukaryota</taxon>
        <taxon>Viridiplantae</taxon>
        <taxon>Streptophyta</taxon>
        <taxon>Embryophyta</taxon>
        <taxon>Tracheophyta</taxon>
        <taxon>Spermatophyta</taxon>
        <taxon>Magnoliopsida</taxon>
        <taxon>eudicotyledons</taxon>
        <taxon>Gunneridae</taxon>
        <taxon>Pentapetalae</taxon>
        <taxon>rosids</taxon>
        <taxon>malvids</taxon>
        <taxon>Brassicales</taxon>
        <taxon>Brassicaceae</taxon>
        <taxon>Brassiceae</taxon>
        <taxon>Brassica</taxon>
    </lineage>
</organism>
<evidence type="ECO:0000313" key="3">
    <source>
        <dbReference type="Proteomes" id="UP000266723"/>
    </source>
</evidence>
<dbReference type="PANTHER" id="PTHR47165">
    <property type="entry name" value="OS03G0429900 PROTEIN"/>
    <property type="match status" value="1"/>
</dbReference>
<dbReference type="SUPFAM" id="SSF50249">
    <property type="entry name" value="Nucleic acid-binding proteins"/>
    <property type="match status" value="2"/>
</dbReference>
<dbReference type="Pfam" id="PF08646">
    <property type="entry name" value="Rep_fac-A_C"/>
    <property type="match status" value="1"/>
</dbReference>
<gene>
    <name evidence="2" type="ORF">DY000_02051817</name>
</gene>
<dbReference type="InterPro" id="IPR013955">
    <property type="entry name" value="Rep_factor-A_C"/>
</dbReference>
<dbReference type="Proteomes" id="UP000266723">
    <property type="component" value="Unassembled WGS sequence"/>
</dbReference>
<proteinExistence type="predicted"/>
<evidence type="ECO:0000259" key="1">
    <source>
        <dbReference type="Pfam" id="PF08646"/>
    </source>
</evidence>
<dbReference type="CDD" id="cd04481">
    <property type="entry name" value="RPA1_DBD_B_like"/>
    <property type="match status" value="1"/>
</dbReference>
<reference evidence="2 3" key="1">
    <citation type="journal article" date="2020" name="BMC Genomics">
        <title>Intraspecific diversification of the crop wild relative Brassica cretica Lam. using demographic model selection.</title>
        <authorList>
            <person name="Kioukis A."/>
            <person name="Michalopoulou V.A."/>
            <person name="Briers L."/>
            <person name="Pirintsos S."/>
            <person name="Studholme D.J."/>
            <person name="Pavlidis P."/>
            <person name="Sarris P.F."/>
        </authorList>
    </citation>
    <scope>NUCLEOTIDE SEQUENCE [LARGE SCALE GENOMIC DNA]</scope>
    <source>
        <strain evidence="3">cv. PFS-1207/04</strain>
    </source>
</reference>
<evidence type="ECO:0000313" key="2">
    <source>
        <dbReference type="EMBL" id="KAF3498656.1"/>
    </source>
</evidence>
<protein>
    <recommendedName>
        <fullName evidence="1">Replication factor A C-terminal domain-containing protein</fullName>
    </recommendedName>
</protein>
<accession>A0ABQ7ALT7</accession>
<sequence length="578" mass="64534">MLQSDSVFSQNLTVLYKCSEVVLLRSSQEILCVLLVNVSTSSEDKNLRLLCSHAINDIQDASVGLGLQVIGLQFKEDTEYNFIRGSIEKTAVLLKIIKILDFQATEPICSLGSIVLSSFRAALLEAEQNQRSSTGGSVISVLGTVNEGRSKSEKSENCFLENRWTELYRVLLPRELTDSSFIPVDRASLTVPRTASSSTDCEVVLLRSSQEILCVLLVDVSTSSEDRNLRLVCSHAINDIQEASVGLGLQVIRLQFKEGTEYNFITGSIEKTTVLLKIIKILDSQATQPIADEFPSEVPEKYFADYNDIVGGKLDNSRLVDVFGQIVNFGSLENKVIKGKDNLRLLIELRDQNNVKMMCTLWGCYAKQVYDYSAYSISSGYNSTHILLNPTLDFIEEFKASLPNDSLALTNNDSSQWSVGTATSVGARFFVLNERLTIREIIDSTLNKKVMPTTNVDADNRPLFFCNTCDKEHIEVISRFKLIAHVKDDFGEANFLLFDTNAQLIVRHSAAELYDENEDPEFLPEVVSDLFGKRVLFEISVDADNVKGKSSQYVVRLATDDREMIEEFTALPPKLALH</sequence>